<evidence type="ECO:0000313" key="1">
    <source>
        <dbReference type="EMBL" id="CAE15218.1"/>
    </source>
</evidence>
<sequence length="66" mass="7643">MNCTPKVGCPITDLRRWFYEEKYPVASRIQVAEYFLSGTLGAKLTVKHFGIDHSTIVYIFSYFHVP</sequence>
<protein>
    <submittedName>
        <fullName evidence="1">Photorhabdus luminescens subsp. laumondii TTO1 complete genome segment 10/17</fullName>
    </submittedName>
</protein>
<dbReference type="AlphaFoldDB" id="Q7N375"/>
<accession>Q7N375</accession>
<dbReference type="STRING" id="243265.plu2844"/>
<dbReference type="Proteomes" id="UP000002514">
    <property type="component" value="Chromosome"/>
</dbReference>
<dbReference type="EMBL" id="BX571868">
    <property type="protein sequence ID" value="CAE15218.1"/>
    <property type="molecule type" value="Genomic_DNA"/>
</dbReference>
<organism evidence="1 2">
    <name type="scientific">Photorhabdus laumondii subsp. laumondii (strain DSM 15139 / CIP 105565 / TT01)</name>
    <name type="common">Photorhabdus luminescens subsp. laumondii</name>
    <dbReference type="NCBI Taxonomy" id="243265"/>
    <lineage>
        <taxon>Bacteria</taxon>
        <taxon>Pseudomonadati</taxon>
        <taxon>Pseudomonadota</taxon>
        <taxon>Gammaproteobacteria</taxon>
        <taxon>Enterobacterales</taxon>
        <taxon>Morganellaceae</taxon>
        <taxon>Photorhabdus</taxon>
    </lineage>
</organism>
<keyword evidence="2" id="KW-1185">Reference proteome</keyword>
<gene>
    <name evidence="1" type="ordered locus">plu2844</name>
</gene>
<dbReference type="HOGENOM" id="CLU_2827421_0_0_6"/>
<name>Q7N375_PHOLL</name>
<evidence type="ECO:0000313" key="2">
    <source>
        <dbReference type="Proteomes" id="UP000002514"/>
    </source>
</evidence>
<dbReference type="KEGG" id="plu:plu2844"/>
<proteinExistence type="predicted"/>
<reference evidence="2" key="1">
    <citation type="journal article" date="2003" name="Nat. Biotechnol.">
        <title>The genome sequence of the entomopathogenic bacterium Photorhabdus luminescens.</title>
        <authorList>
            <person name="Duchaud E."/>
            <person name="Rusniok C."/>
            <person name="Frangeul L."/>
            <person name="Buchrieser C."/>
            <person name="Givaudan A."/>
            <person name="Taourit S."/>
            <person name="Bocs S."/>
            <person name="Boursaux-Eude C."/>
            <person name="Chandler M."/>
            <person name="Charles J.-F."/>
            <person name="Dassa E."/>
            <person name="Derose R."/>
            <person name="Derzelle S."/>
            <person name="Freyssinet G."/>
            <person name="Gaudriault S."/>
            <person name="Medigue C."/>
            <person name="Lanois A."/>
            <person name="Powell K."/>
            <person name="Siguier P."/>
            <person name="Vincent R."/>
            <person name="Wingate V."/>
            <person name="Zouine M."/>
            <person name="Glaser P."/>
            <person name="Boemare N."/>
            <person name="Danchin A."/>
            <person name="Kunst F."/>
        </authorList>
    </citation>
    <scope>NUCLEOTIDE SEQUENCE [LARGE SCALE GENOMIC DNA]</scope>
    <source>
        <strain evidence="2">DSM 15139 / CIP 105565 / TT01</strain>
    </source>
</reference>